<gene>
    <name evidence="1" type="ORF">E5357_03275</name>
</gene>
<name>A0AC61R385_9FIRM</name>
<protein>
    <submittedName>
        <fullName evidence="1">ABC transporter ATP-binding protein</fullName>
    </submittedName>
</protein>
<dbReference type="EMBL" id="SRZB01000003">
    <property type="protein sequence ID" value="TGY00054.1"/>
    <property type="molecule type" value="Genomic_DNA"/>
</dbReference>
<dbReference type="Proteomes" id="UP000307720">
    <property type="component" value="Unassembled WGS sequence"/>
</dbReference>
<sequence>MKDKEYIIDVDHVTIRFNKSRQGVDNLKEYVIHMLKRELLFQEFLAVKDVSLKVKRGEAWGLIGTNGSGKSTLLKAISGIMKPYKGTITIRGGIAPLIELGAGFDANLTARENIFMNGAVLGHSEKFMQEHFDDIVDFADIGDFLDSPIKNYSSGMKARLGFSVATMVKPDILIVDEVLAVGDFLFRKKCQKRMQEMLSGGTTLLFVSHNLEQVRDLCDHALWLDKGEAVMSGGVHEVCDAYQELEHDINAAKKKKKR</sequence>
<proteinExistence type="predicted"/>
<organism evidence="1 2">
    <name type="scientific">Hominisplanchenecus murintestinalis</name>
    <dbReference type="NCBI Taxonomy" id="2941517"/>
    <lineage>
        <taxon>Bacteria</taxon>
        <taxon>Bacillati</taxon>
        <taxon>Bacillota</taxon>
        <taxon>Clostridia</taxon>
        <taxon>Lachnospirales</taxon>
        <taxon>Lachnospiraceae</taxon>
        <taxon>Hominisplanchenecus</taxon>
    </lineage>
</organism>
<keyword evidence="2" id="KW-1185">Reference proteome</keyword>
<evidence type="ECO:0000313" key="2">
    <source>
        <dbReference type="Proteomes" id="UP000307720"/>
    </source>
</evidence>
<keyword evidence="1" id="KW-0547">Nucleotide-binding</keyword>
<keyword evidence="1" id="KW-0067">ATP-binding</keyword>
<comment type="caution">
    <text evidence="1">The sequence shown here is derived from an EMBL/GenBank/DDBJ whole genome shotgun (WGS) entry which is preliminary data.</text>
</comment>
<evidence type="ECO:0000313" key="1">
    <source>
        <dbReference type="EMBL" id="TGY00054.1"/>
    </source>
</evidence>
<accession>A0AC61R385</accession>
<reference evidence="1" key="1">
    <citation type="submission" date="2019-04" db="EMBL/GenBank/DDBJ databases">
        <title>Microbes associate with the intestines of laboratory mice.</title>
        <authorList>
            <person name="Navarre W."/>
            <person name="Wong E."/>
            <person name="Huang K."/>
            <person name="Tropini C."/>
            <person name="Ng K."/>
            <person name="Yu B."/>
        </authorList>
    </citation>
    <scope>NUCLEOTIDE SEQUENCE</scope>
    <source>
        <strain evidence="1">NM72_1-8</strain>
    </source>
</reference>